<evidence type="ECO:0008006" key="3">
    <source>
        <dbReference type="Google" id="ProtNLM"/>
    </source>
</evidence>
<name>M1P560_9CORY</name>
<reference evidence="1 2" key="1">
    <citation type="journal article" date="2012" name="Stand. Genomic Sci.">
        <title>Genome sequence of the halotolerant bacterium Corynebacterium halotolerans type strain YIM 70093(T) (= DSM 44683(T)).</title>
        <authorList>
            <person name="Ruckert C."/>
            <person name="Albersmeier A."/>
            <person name="Al-Dilaimi A."/>
            <person name="Niehaus K."/>
            <person name="Szczepanowski R."/>
            <person name="Kalinowski J."/>
        </authorList>
    </citation>
    <scope>NUCLEOTIDE SEQUENCE [LARGE SCALE GENOMIC DNA]</scope>
    <source>
        <strain evidence="1">YIM 70093</strain>
    </source>
</reference>
<sequence length="140" mass="14355">MSKLSNLFLRGISGAYIANSGVGKIGMPAEASAGVQQYAATGVPFVKAIPADKFGTVLGAAEVGLGALLVAPFVSNRVAGAGMTAFSAGLLSLYFANPENTHKDGIRPTDEGLSLSKDFFMLAIGGALLFDSKGKKNEKK</sequence>
<dbReference type="Proteomes" id="UP000011723">
    <property type="component" value="Chromosome"/>
</dbReference>
<organism evidence="1 2">
    <name type="scientific">Corynebacterium halotolerans YIM 70093 = DSM 44683</name>
    <dbReference type="NCBI Taxonomy" id="1121362"/>
    <lineage>
        <taxon>Bacteria</taxon>
        <taxon>Bacillati</taxon>
        <taxon>Actinomycetota</taxon>
        <taxon>Actinomycetes</taxon>
        <taxon>Mycobacteriales</taxon>
        <taxon>Corynebacteriaceae</taxon>
        <taxon>Corynebacterium</taxon>
    </lineage>
</organism>
<dbReference type="eggNOG" id="ENOG5032S5B">
    <property type="taxonomic scope" value="Bacteria"/>
</dbReference>
<dbReference type="PATRIC" id="fig|1121362.3.peg.799"/>
<dbReference type="EMBL" id="CP003697">
    <property type="protein sequence ID" value="AGF71806.1"/>
    <property type="molecule type" value="Genomic_DNA"/>
</dbReference>
<gene>
    <name evidence="1" type="ORF">A605_03975</name>
</gene>
<evidence type="ECO:0000313" key="2">
    <source>
        <dbReference type="Proteomes" id="UP000011723"/>
    </source>
</evidence>
<keyword evidence="2" id="KW-1185">Reference proteome</keyword>
<dbReference type="OrthoDB" id="3267263at2"/>
<accession>M1P560</accession>
<proteinExistence type="predicted"/>
<dbReference type="HOGENOM" id="CLU_119494_0_0_11"/>
<dbReference type="RefSeq" id="WP_015400225.1">
    <property type="nucleotide sequence ID" value="NC_020302.1"/>
</dbReference>
<evidence type="ECO:0000313" key="1">
    <source>
        <dbReference type="EMBL" id="AGF71806.1"/>
    </source>
</evidence>
<dbReference type="AlphaFoldDB" id="M1P560"/>
<dbReference type="KEGG" id="chn:A605_03975"/>
<protein>
    <recommendedName>
        <fullName evidence="3">DoxX family protein</fullName>
    </recommendedName>
</protein>